<evidence type="ECO:0000256" key="9">
    <source>
        <dbReference type="SAM" id="Phobius"/>
    </source>
</evidence>
<feature type="transmembrane region" description="Helical" evidence="9">
    <location>
        <begin position="65"/>
        <end position="90"/>
    </location>
</feature>
<dbReference type="Pfam" id="PF01594">
    <property type="entry name" value="AI-2E_transport"/>
    <property type="match status" value="1"/>
</dbReference>
<dbReference type="GO" id="GO:0005886">
    <property type="term" value="C:plasma membrane"/>
    <property type="evidence" value="ECO:0007669"/>
    <property type="project" value="UniProtKB-SubCell"/>
</dbReference>
<feature type="compositionally biased region" description="Basic and acidic residues" evidence="8">
    <location>
        <begin position="353"/>
        <end position="367"/>
    </location>
</feature>
<keyword evidence="5 9" id="KW-0812">Transmembrane</keyword>
<evidence type="ECO:0000256" key="2">
    <source>
        <dbReference type="ARBA" id="ARBA00009773"/>
    </source>
</evidence>
<comment type="caution">
    <text evidence="10">The sequence shown here is derived from an EMBL/GenBank/DDBJ whole genome shotgun (WGS) entry which is preliminary data.</text>
</comment>
<feature type="transmembrane region" description="Helical" evidence="9">
    <location>
        <begin position="202"/>
        <end position="224"/>
    </location>
</feature>
<sequence length="380" mass="42179">MTEFKLPFNARLTFTLLSLILLVYIAHTASGIIIPLLFAFLISIMLLPVTYFLEKHKFPRGLASAIAVLLFVIVILLIMLAMGTQMQAFIADFPQLEKKLLDTVTSLQGWIDHKFHISSNAQLSYLQKAALGTLGTATSFISQTFLSLSSLIIFVVFVLLYSFFMLFYRKLLVTFLVRLFQDKHRDTLLDVLARTRFIIKSYVGGLMIEMVVVALLNTTVFLILGIKYAILLGVMAAIFNIIPYIGIFTALIISMLVTLTTGTPIAALQVGISLFLIHLLDSNVLLPRIVGSKVKINALVTIIGVVMGNMLWGIPGMFLAIPIIAIIKIVCESVDYMNPWAILLGDEQKEKTEKVNQAAEEKGHPDVDNLAETPDSPEKK</sequence>
<dbReference type="Proteomes" id="UP000570474">
    <property type="component" value="Unassembled WGS sequence"/>
</dbReference>
<feature type="region of interest" description="Disordered" evidence="8">
    <location>
        <begin position="353"/>
        <end position="380"/>
    </location>
</feature>
<reference evidence="10 11" key="1">
    <citation type="submission" date="2020-04" db="EMBL/GenBank/DDBJ databases">
        <authorList>
            <person name="Yin C."/>
        </authorList>
    </citation>
    <scope>NUCLEOTIDE SEQUENCE [LARGE SCALE GENOMIC DNA]</scope>
    <source>
        <strain evidence="10 11">Ae27</strain>
    </source>
</reference>
<feature type="transmembrane region" description="Helical" evidence="9">
    <location>
        <begin position="230"/>
        <end position="253"/>
    </location>
</feature>
<dbReference type="InterPro" id="IPR002549">
    <property type="entry name" value="AI-2E-like"/>
</dbReference>
<gene>
    <name evidence="10" type="ORF">HGH92_30160</name>
</gene>
<organism evidence="10 11">
    <name type="scientific">Chitinophaga varians</name>
    <dbReference type="NCBI Taxonomy" id="2202339"/>
    <lineage>
        <taxon>Bacteria</taxon>
        <taxon>Pseudomonadati</taxon>
        <taxon>Bacteroidota</taxon>
        <taxon>Chitinophagia</taxon>
        <taxon>Chitinophagales</taxon>
        <taxon>Chitinophagaceae</taxon>
        <taxon>Chitinophaga</taxon>
    </lineage>
</organism>
<evidence type="ECO:0000256" key="6">
    <source>
        <dbReference type="ARBA" id="ARBA00022989"/>
    </source>
</evidence>
<feature type="transmembrane region" description="Helical" evidence="9">
    <location>
        <begin position="7"/>
        <end position="26"/>
    </location>
</feature>
<dbReference type="PANTHER" id="PTHR21716:SF53">
    <property type="entry name" value="PERMEASE PERM-RELATED"/>
    <property type="match status" value="1"/>
</dbReference>
<keyword evidence="7 9" id="KW-0472">Membrane</keyword>
<dbReference type="GO" id="GO:0055085">
    <property type="term" value="P:transmembrane transport"/>
    <property type="evidence" value="ECO:0007669"/>
    <property type="project" value="TreeGrafter"/>
</dbReference>
<keyword evidence="4" id="KW-1003">Cell membrane</keyword>
<evidence type="ECO:0000256" key="4">
    <source>
        <dbReference type="ARBA" id="ARBA00022475"/>
    </source>
</evidence>
<dbReference type="RefSeq" id="WP_168874567.1">
    <property type="nucleotide sequence ID" value="NZ_JABAIA010000004.1"/>
</dbReference>
<dbReference type="EMBL" id="JABAIA010000004">
    <property type="protein sequence ID" value="NLR68606.1"/>
    <property type="molecule type" value="Genomic_DNA"/>
</dbReference>
<feature type="transmembrane region" description="Helical" evidence="9">
    <location>
        <begin position="298"/>
        <end position="327"/>
    </location>
</feature>
<evidence type="ECO:0000256" key="7">
    <source>
        <dbReference type="ARBA" id="ARBA00023136"/>
    </source>
</evidence>
<feature type="transmembrane region" description="Helical" evidence="9">
    <location>
        <begin position="265"/>
        <end position="286"/>
    </location>
</feature>
<evidence type="ECO:0000256" key="3">
    <source>
        <dbReference type="ARBA" id="ARBA00022448"/>
    </source>
</evidence>
<evidence type="ECO:0000313" key="11">
    <source>
        <dbReference type="Proteomes" id="UP000570474"/>
    </source>
</evidence>
<keyword evidence="3" id="KW-0813">Transport</keyword>
<accession>A0A847S0W1</accession>
<name>A0A847S0W1_9BACT</name>
<dbReference type="PANTHER" id="PTHR21716">
    <property type="entry name" value="TRANSMEMBRANE PROTEIN"/>
    <property type="match status" value="1"/>
</dbReference>
<evidence type="ECO:0000256" key="1">
    <source>
        <dbReference type="ARBA" id="ARBA00004651"/>
    </source>
</evidence>
<proteinExistence type="inferred from homology"/>
<evidence type="ECO:0000256" key="8">
    <source>
        <dbReference type="SAM" id="MobiDB-lite"/>
    </source>
</evidence>
<keyword evidence="11" id="KW-1185">Reference proteome</keyword>
<evidence type="ECO:0000313" key="10">
    <source>
        <dbReference type="EMBL" id="NLR68606.1"/>
    </source>
</evidence>
<feature type="transmembrane region" description="Helical" evidence="9">
    <location>
        <begin position="32"/>
        <end position="53"/>
    </location>
</feature>
<comment type="similarity">
    <text evidence="2">Belongs to the autoinducer-2 exporter (AI-2E) (TC 2.A.86) family.</text>
</comment>
<feature type="transmembrane region" description="Helical" evidence="9">
    <location>
        <begin position="145"/>
        <end position="168"/>
    </location>
</feature>
<dbReference type="AlphaFoldDB" id="A0A847S0W1"/>
<evidence type="ECO:0000256" key="5">
    <source>
        <dbReference type="ARBA" id="ARBA00022692"/>
    </source>
</evidence>
<keyword evidence="6 9" id="KW-1133">Transmembrane helix</keyword>
<comment type="subcellular location">
    <subcellularLocation>
        <location evidence="1">Cell membrane</location>
        <topology evidence="1">Multi-pass membrane protein</topology>
    </subcellularLocation>
</comment>
<protein>
    <submittedName>
        <fullName evidence="10">AI-2E family transporter</fullName>
    </submittedName>
</protein>